<evidence type="ECO:0000256" key="4">
    <source>
        <dbReference type="ARBA" id="ARBA00023136"/>
    </source>
</evidence>
<dbReference type="PANTHER" id="PTHR36985:SF1">
    <property type="entry name" value="TRANSLOCATION AND ASSEMBLY MODULE SUBUNIT TAMB"/>
    <property type="match status" value="1"/>
</dbReference>
<accession>A0ABY6DKW5</accession>
<name>A0ABY6DKW5_9NEIS</name>
<dbReference type="PANTHER" id="PTHR36985">
    <property type="entry name" value="TRANSLOCATION AND ASSEMBLY MODULE SUBUNIT TAMB"/>
    <property type="match status" value="1"/>
</dbReference>
<keyword evidence="8" id="KW-1185">Reference proteome</keyword>
<protein>
    <submittedName>
        <fullName evidence="7">Translocation/assembly module TamB domain-containing protein</fullName>
    </submittedName>
</protein>
<evidence type="ECO:0000256" key="3">
    <source>
        <dbReference type="ARBA" id="ARBA00022989"/>
    </source>
</evidence>
<dbReference type="EMBL" id="CP106753">
    <property type="protein sequence ID" value="UXY14096.1"/>
    <property type="molecule type" value="Genomic_DNA"/>
</dbReference>
<feature type="domain" description="Translocation and assembly module TamB C-terminal" evidence="6">
    <location>
        <begin position="941"/>
        <end position="1276"/>
    </location>
</feature>
<keyword evidence="3 5" id="KW-1133">Transmembrane helix</keyword>
<gene>
    <name evidence="7" type="ORF">N8I74_12280</name>
</gene>
<feature type="transmembrane region" description="Helical" evidence="5">
    <location>
        <begin position="21"/>
        <end position="44"/>
    </location>
</feature>
<dbReference type="InterPro" id="IPR007452">
    <property type="entry name" value="TamB_C"/>
</dbReference>
<keyword evidence="2 5" id="KW-0812">Transmembrane</keyword>
<evidence type="ECO:0000313" key="8">
    <source>
        <dbReference type="Proteomes" id="UP001061302"/>
    </source>
</evidence>
<dbReference type="Pfam" id="PF04357">
    <property type="entry name" value="TamB"/>
    <property type="match status" value="1"/>
</dbReference>
<evidence type="ECO:0000256" key="2">
    <source>
        <dbReference type="ARBA" id="ARBA00022692"/>
    </source>
</evidence>
<proteinExistence type="predicted"/>
<evidence type="ECO:0000313" key="7">
    <source>
        <dbReference type="EMBL" id="UXY14096.1"/>
    </source>
</evidence>
<evidence type="ECO:0000259" key="6">
    <source>
        <dbReference type="Pfam" id="PF04357"/>
    </source>
</evidence>
<evidence type="ECO:0000256" key="1">
    <source>
        <dbReference type="ARBA" id="ARBA00004167"/>
    </source>
</evidence>
<dbReference type="Proteomes" id="UP001061302">
    <property type="component" value="Chromosome"/>
</dbReference>
<keyword evidence="4 5" id="KW-0472">Membrane</keyword>
<organism evidence="7 8">
    <name type="scientific">Chitiniphilus purpureus</name>
    <dbReference type="NCBI Taxonomy" id="2981137"/>
    <lineage>
        <taxon>Bacteria</taxon>
        <taxon>Pseudomonadati</taxon>
        <taxon>Pseudomonadota</taxon>
        <taxon>Betaproteobacteria</taxon>
        <taxon>Neisseriales</taxon>
        <taxon>Chitinibacteraceae</taxon>
        <taxon>Chitiniphilus</taxon>
    </lineage>
</organism>
<reference evidence="7" key="1">
    <citation type="submission" date="2022-10" db="EMBL/GenBank/DDBJ databases">
        <title>Chitiniphilus purpureus sp. nov., a novel chitin-degrading bacterium isolated from crawfish pond sediment.</title>
        <authorList>
            <person name="Li K."/>
        </authorList>
    </citation>
    <scope>NUCLEOTIDE SEQUENCE</scope>
    <source>
        <strain evidence="7">CD1</strain>
    </source>
</reference>
<evidence type="ECO:0000256" key="5">
    <source>
        <dbReference type="SAM" id="Phobius"/>
    </source>
</evidence>
<comment type="subcellular location">
    <subcellularLocation>
        <location evidence="1">Membrane</location>
        <topology evidence="1">Single-pass membrane protein</topology>
    </subcellularLocation>
</comment>
<dbReference type="RefSeq" id="WP_263123396.1">
    <property type="nucleotide sequence ID" value="NZ_CP106753.1"/>
</dbReference>
<sequence>MTDPMPPAETTPALPTRRRTLLRVLLWATLAWVLALPALLYLGAQWLDQPGGRAWLIERINRSATVRITALEGSLWRDFNVRGLVVDTKASRIAIDRLHVQWAPRALLQRMVSIGLVEAGEVRVHSKPQPPDRPTTPPPTKLTLPIAVHVGQLRAGRVRIEASGVDLKAIRARFDSDGSVHRLVVQQLRTPRGLAQAQLQVTGLAPFAAAGRLRFQGQIEDYDVDTDLALSGSLRDLGVQGRVGGERLRAQIKLRADVFAPYVYAMLRQAQLSASHVDPAALRPGWPQGDLELRLDLAPTRDGASGRLTVRNQGAGRLDAQRIPLLRADADFTLGTDWLALQRLDASLLGSAVVKAHGRFTRDRLQAKLTLQALDLAALREGLPHSAVAGLIDLSGPYRAPDVVAKLVDARVQGRLWAELGWIEPERQRRLALRKLMLARGKSTLTAIGEFGFERQDFVLHAQASHWNPADYAPWPAGDISGKFTMQGELRPQLNVNAQYALKPSRFNGRALAGEGRLTLDLHQVRQADLWLALGDNRVTAKGALGRPGDELQLALALRDLTQAGPDFSGRVIGQVLARGDWRAPWLQTDLAIEGFATPWGVAARSAQLKAELYPDLDRPFNVALQADGVTGFGAALQQAKVTLTGTRARHHAVIDAQGNYKERPFALALTADGALDAAWNWAGRWQRFETSGPIAVRLLSPAAVRLGPAGVGLADARFDVGSSRIEIARLDWKNGRLTTRGNAPRLAVAEWLALAAVPPEIEADLVLAGQWDLRVDTALHGQATLRRVSGDLRRRVGRQTQALTLTQFDAQLRAENSLTTLQTSAASTRFGHLRIDARTLLDAQAWRIRPDADLALHVQGDLPDLAQVAPLISDSVALAGALKLDVRRSGPLHAPTFDGWLAGSALSVHDKSTGIRLRDGEARLTLSERRIRLDTFRFRGGSGTLTAGGTVDLRQDGADAQAVLHAEQLLLVNRPDMQLVLSGKGEIKYGAGGISVSGNLRADRGNIEYRGNDVPMLSSDVVIVGRERQEAPSPLKLADLVFDVDLGENFRFRGYGLEAQLSGALRFRASPERALSASGVVKVDEGTYRAYGQKLDIERGILSFAGVIDNPGLDILAVRRGGAVEAGVQVKGSAQSPQVTLYSDPNVPDNEKLAWLLFGHGADAMDKGDAAVMVQALNAILTEGNPGEGFTDQFLETLGIDEVGFASEERADGTTSQVVSVSKRLGNRLRVALEKSFDGLSDAISLTVLLSRRWSLVTRFGTDESSTDMLYTVTFD</sequence>